<dbReference type="PANTHER" id="PTHR37833:SF1">
    <property type="entry name" value="SIGNAL PEPTIDE PROTEIN"/>
    <property type="match status" value="1"/>
</dbReference>
<evidence type="ECO:0000313" key="2">
    <source>
        <dbReference type="EMBL" id="TXF91729.1"/>
    </source>
</evidence>
<dbReference type="PANTHER" id="PTHR37833">
    <property type="entry name" value="LIPOPROTEIN-RELATED"/>
    <property type="match status" value="1"/>
</dbReference>
<protein>
    <submittedName>
        <fullName evidence="2">DUF1573 domain-containing protein</fullName>
    </submittedName>
</protein>
<name>A0A5C7FK78_9BACT</name>
<dbReference type="AlphaFoldDB" id="A0A5C7FK78"/>
<keyword evidence="1" id="KW-0732">Signal</keyword>
<accession>A0A5C7FK78</accession>
<reference evidence="2 3" key="1">
    <citation type="submission" date="2019-08" db="EMBL/GenBank/DDBJ databases">
        <title>Lewinella sp. strain SSH13 Genome sequencing and assembly.</title>
        <authorList>
            <person name="Kim I."/>
        </authorList>
    </citation>
    <scope>NUCLEOTIDE SEQUENCE [LARGE SCALE GENOMIC DNA]</scope>
    <source>
        <strain evidence="2 3">SSH13</strain>
    </source>
</reference>
<dbReference type="InterPro" id="IPR011467">
    <property type="entry name" value="DUF1573"/>
</dbReference>
<dbReference type="RefSeq" id="WP_147928770.1">
    <property type="nucleotide sequence ID" value="NZ_VOXD01000001.1"/>
</dbReference>
<evidence type="ECO:0000313" key="3">
    <source>
        <dbReference type="Proteomes" id="UP000321907"/>
    </source>
</evidence>
<keyword evidence="3" id="KW-1185">Reference proteome</keyword>
<dbReference type="EMBL" id="VOXD01000001">
    <property type="protein sequence ID" value="TXF91729.1"/>
    <property type="molecule type" value="Genomic_DNA"/>
</dbReference>
<dbReference type="Pfam" id="PF07610">
    <property type="entry name" value="DUF1573"/>
    <property type="match status" value="1"/>
</dbReference>
<dbReference type="Gene3D" id="2.60.40.10">
    <property type="entry name" value="Immunoglobulins"/>
    <property type="match status" value="1"/>
</dbReference>
<dbReference type="OrthoDB" id="826619at2"/>
<organism evidence="2 3">
    <name type="scientific">Neolewinella aurantiaca</name>
    <dbReference type="NCBI Taxonomy" id="2602767"/>
    <lineage>
        <taxon>Bacteria</taxon>
        <taxon>Pseudomonadati</taxon>
        <taxon>Bacteroidota</taxon>
        <taxon>Saprospiria</taxon>
        <taxon>Saprospirales</taxon>
        <taxon>Lewinellaceae</taxon>
        <taxon>Neolewinella</taxon>
    </lineage>
</organism>
<sequence length="164" mass="17565">MLLSSALRLFPVFALTLLLGCETAPASSPENDSESKELGPVASIIRNPVDVGAEDVDTSNIAKLQFEETEFKFGEVKSGTVVKHDFPFTNTGSVPLLITKARSTCGCTVPSYPEAPLAPGESGIISIAFDTKNKYGHQRKPVTIIANTYPAMTTIYVDGKVINE</sequence>
<dbReference type="InterPro" id="IPR013783">
    <property type="entry name" value="Ig-like_fold"/>
</dbReference>
<evidence type="ECO:0000256" key="1">
    <source>
        <dbReference type="SAM" id="SignalP"/>
    </source>
</evidence>
<feature type="signal peptide" evidence="1">
    <location>
        <begin position="1"/>
        <end position="26"/>
    </location>
</feature>
<dbReference type="Proteomes" id="UP000321907">
    <property type="component" value="Unassembled WGS sequence"/>
</dbReference>
<proteinExistence type="predicted"/>
<comment type="caution">
    <text evidence="2">The sequence shown here is derived from an EMBL/GenBank/DDBJ whole genome shotgun (WGS) entry which is preliminary data.</text>
</comment>
<gene>
    <name evidence="2" type="ORF">FUA23_00655</name>
</gene>
<feature type="chain" id="PRO_5022943184" evidence="1">
    <location>
        <begin position="27"/>
        <end position="164"/>
    </location>
</feature>